<dbReference type="EC" id="1.6.2.2" evidence="2"/>
<dbReference type="SUPFAM" id="SSF52343">
    <property type="entry name" value="Ferredoxin reductase-like, C-terminal NADP-linked domain"/>
    <property type="match status" value="1"/>
</dbReference>
<proteinExistence type="predicted"/>
<dbReference type="PRINTS" id="PR00371">
    <property type="entry name" value="FPNCR"/>
</dbReference>
<dbReference type="PANTHER" id="PTHR19370">
    <property type="entry name" value="NADH-CYTOCHROME B5 REDUCTASE"/>
    <property type="match status" value="1"/>
</dbReference>
<evidence type="ECO:0000256" key="5">
    <source>
        <dbReference type="ARBA" id="ARBA00023002"/>
    </source>
</evidence>
<dbReference type="Pfam" id="PF00175">
    <property type="entry name" value="NAD_binding_1"/>
    <property type="match status" value="1"/>
</dbReference>
<comment type="cofactor">
    <cofactor evidence="1">
        <name>FAD</name>
        <dbReference type="ChEBI" id="CHEBI:57692"/>
    </cofactor>
</comment>
<dbReference type="InterPro" id="IPR017938">
    <property type="entry name" value="Riboflavin_synthase-like_b-brl"/>
</dbReference>
<gene>
    <name evidence="8" type="ORF">K8352_17415</name>
</gene>
<evidence type="ECO:0000313" key="9">
    <source>
        <dbReference type="Proteomes" id="UP001200642"/>
    </source>
</evidence>
<dbReference type="InterPro" id="IPR001433">
    <property type="entry name" value="OxRdtase_FAD/NAD-bd"/>
</dbReference>
<dbReference type="InterPro" id="IPR039261">
    <property type="entry name" value="FNR_nucleotide-bd"/>
</dbReference>
<dbReference type="SUPFAM" id="SSF63380">
    <property type="entry name" value="Riboflavin synthase domain-like"/>
    <property type="match status" value="1"/>
</dbReference>
<dbReference type="InterPro" id="IPR013112">
    <property type="entry name" value="FAD-bd_8"/>
</dbReference>
<accession>A0AAE3EY76</accession>
<evidence type="ECO:0000256" key="6">
    <source>
        <dbReference type="ARBA" id="ARBA00023027"/>
    </source>
</evidence>
<dbReference type="InterPro" id="IPR001709">
    <property type="entry name" value="Flavoprot_Pyr_Nucl_cyt_Rdtase"/>
</dbReference>
<dbReference type="PROSITE" id="PS51384">
    <property type="entry name" value="FAD_FR"/>
    <property type="match status" value="1"/>
</dbReference>
<evidence type="ECO:0000256" key="3">
    <source>
        <dbReference type="ARBA" id="ARBA00022630"/>
    </source>
</evidence>
<dbReference type="Gene3D" id="2.40.30.10">
    <property type="entry name" value="Translation factors"/>
    <property type="match status" value="1"/>
</dbReference>
<evidence type="ECO:0000313" key="8">
    <source>
        <dbReference type="EMBL" id="MCG2462544.1"/>
    </source>
</evidence>
<dbReference type="InterPro" id="IPR017927">
    <property type="entry name" value="FAD-bd_FR_type"/>
</dbReference>
<evidence type="ECO:0000256" key="1">
    <source>
        <dbReference type="ARBA" id="ARBA00001974"/>
    </source>
</evidence>
<dbReference type="PRINTS" id="PR00410">
    <property type="entry name" value="PHEHYDRXLASE"/>
</dbReference>
<dbReference type="AlphaFoldDB" id="A0AAE3EY76"/>
<comment type="caution">
    <text evidence="8">The sequence shown here is derived from an EMBL/GenBank/DDBJ whole genome shotgun (WGS) entry which is preliminary data.</text>
</comment>
<evidence type="ECO:0000256" key="2">
    <source>
        <dbReference type="ARBA" id="ARBA00012011"/>
    </source>
</evidence>
<evidence type="ECO:0000256" key="4">
    <source>
        <dbReference type="ARBA" id="ARBA00022827"/>
    </source>
</evidence>
<dbReference type="Proteomes" id="UP001200642">
    <property type="component" value="Unassembled WGS sequence"/>
</dbReference>
<feature type="domain" description="FAD-binding FR-type" evidence="7">
    <location>
        <begin position="5"/>
        <end position="106"/>
    </location>
</feature>
<sequence>MRGFMFPYRAKILRKQEINHNVMRFHIEKPYGYMFSPGQAIDLSIDQPGYELEVAPFTILNHVESAVLELVIKIRPGKKSLTNGLAGLDNGATLQITEPWDTYKYKGSGVFIAAGSGIIPFIPILKQIAATGVDLKEGHALIYANKKREDILFKSELKRFFGNNYTNVLSATKERSRVSGRVDFSFLKERLTDLNQHFYICGPKIFEQDVRRNLLKLGAKKRHIQTGYKF</sequence>
<keyword evidence="9" id="KW-1185">Reference proteome</keyword>
<protein>
    <recommendedName>
        <fullName evidence="2">cytochrome-b5 reductase</fullName>
        <ecNumber evidence="2">1.6.2.2</ecNumber>
    </recommendedName>
</protein>
<keyword evidence="3" id="KW-0285">Flavoprotein</keyword>
<reference evidence="8" key="1">
    <citation type="submission" date="2023-02" db="EMBL/GenBank/DDBJ databases">
        <title>Genome of Flavobacteriaceae gen. nov. sp. strain F89.</title>
        <authorList>
            <person name="Wang Y."/>
        </authorList>
    </citation>
    <scope>NUCLEOTIDE SEQUENCE</scope>
    <source>
        <strain evidence="8">F89</strain>
    </source>
</reference>
<dbReference type="EMBL" id="JAIRBC010000035">
    <property type="protein sequence ID" value="MCG2462544.1"/>
    <property type="molecule type" value="Genomic_DNA"/>
</dbReference>
<name>A0AAE3EY76_9FLAO</name>
<keyword evidence="4" id="KW-0274">FAD</keyword>
<dbReference type="Pfam" id="PF08022">
    <property type="entry name" value="FAD_binding_8"/>
    <property type="match status" value="1"/>
</dbReference>
<organism evidence="8 9">
    <name type="scientific">Cerina litoralis</name>
    <dbReference type="NCBI Taxonomy" id="2874477"/>
    <lineage>
        <taxon>Bacteria</taxon>
        <taxon>Pseudomonadati</taxon>
        <taxon>Bacteroidota</taxon>
        <taxon>Flavobacteriia</taxon>
        <taxon>Flavobacteriales</taxon>
        <taxon>Flavobacteriaceae</taxon>
        <taxon>Cerina</taxon>
    </lineage>
</organism>
<dbReference type="Gene3D" id="3.40.50.80">
    <property type="entry name" value="Nucleotide-binding domain of ferredoxin-NADP reductase (FNR) module"/>
    <property type="match status" value="1"/>
</dbReference>
<dbReference type="RefSeq" id="WP_317903681.1">
    <property type="nucleotide sequence ID" value="NZ_JAIRBC010000035.1"/>
</dbReference>
<keyword evidence="6" id="KW-0520">NAD</keyword>
<evidence type="ECO:0000259" key="7">
    <source>
        <dbReference type="PROSITE" id="PS51384"/>
    </source>
</evidence>
<keyword evidence="5" id="KW-0560">Oxidoreductase</keyword>
<dbReference type="PANTHER" id="PTHR19370:SF184">
    <property type="entry name" value="NADH-CYTOCHROME B5 REDUCTASE-LIKE"/>
    <property type="match status" value="1"/>
</dbReference>
<dbReference type="InterPro" id="IPR001834">
    <property type="entry name" value="CBR-like"/>
</dbReference>
<dbReference type="GO" id="GO:0090524">
    <property type="term" value="F:cytochrome-b5 reductase activity, acting on NADH"/>
    <property type="evidence" value="ECO:0007669"/>
    <property type="project" value="UniProtKB-EC"/>
</dbReference>